<evidence type="ECO:0000259" key="9">
    <source>
        <dbReference type="SMART" id="SM00062"/>
    </source>
</evidence>
<dbReference type="PROSITE" id="PS51257">
    <property type="entry name" value="PROKAR_LIPOPROTEIN"/>
    <property type="match status" value="1"/>
</dbReference>
<comment type="domain">
    <text evidence="8">The N-terminal domain does not have lytic activity and probably modulates enzymatic activity. The C-terminal domain is the catalytic active domain.</text>
</comment>
<dbReference type="GO" id="GO:0008933">
    <property type="term" value="F:peptidoglycan lytic transglycosylase activity"/>
    <property type="evidence" value="ECO:0007669"/>
    <property type="project" value="UniProtKB-UniRule"/>
</dbReference>
<evidence type="ECO:0000256" key="3">
    <source>
        <dbReference type="ARBA" id="ARBA00022729"/>
    </source>
</evidence>
<dbReference type="NCBIfam" id="NF008112">
    <property type="entry name" value="PRK10859.1"/>
    <property type="match status" value="1"/>
</dbReference>
<dbReference type="GO" id="GO:0009253">
    <property type="term" value="P:peptidoglycan catabolic process"/>
    <property type="evidence" value="ECO:0007669"/>
    <property type="project" value="TreeGrafter"/>
</dbReference>
<evidence type="ECO:0000256" key="5">
    <source>
        <dbReference type="ARBA" id="ARBA00023237"/>
    </source>
</evidence>
<dbReference type="GO" id="GO:0071555">
    <property type="term" value="P:cell wall organization"/>
    <property type="evidence" value="ECO:0007669"/>
    <property type="project" value="UniProtKB-KW"/>
</dbReference>
<protein>
    <recommendedName>
        <fullName evidence="8">Membrane-bound lytic murein transglycosylase F</fullName>
        <ecNumber evidence="8">4.2.2.n1</ecNumber>
    </recommendedName>
    <alternativeName>
        <fullName evidence="8">Murein lyase F</fullName>
    </alternativeName>
</protein>
<keyword evidence="7 8" id="KW-0961">Cell wall biogenesis/degradation</keyword>
<feature type="domain" description="Solute-binding protein family 3/N-terminal" evidence="9">
    <location>
        <begin position="35"/>
        <end position="261"/>
    </location>
</feature>
<gene>
    <name evidence="8" type="primary">mltF</name>
    <name evidence="10" type="ORF">HRUBRA_00473</name>
</gene>
<organism evidence="10 11">
    <name type="scientific">Pseudohaliea rubra DSM 19751</name>
    <dbReference type="NCBI Taxonomy" id="1265313"/>
    <lineage>
        <taxon>Bacteria</taxon>
        <taxon>Pseudomonadati</taxon>
        <taxon>Pseudomonadota</taxon>
        <taxon>Gammaproteobacteria</taxon>
        <taxon>Cellvibrionales</taxon>
        <taxon>Halieaceae</taxon>
        <taxon>Pseudohaliea</taxon>
    </lineage>
</organism>
<dbReference type="eggNOG" id="COG4623">
    <property type="taxonomic scope" value="Bacteria"/>
</dbReference>
<name>A0A095VUF9_9GAMM</name>
<dbReference type="EMBL" id="AUVB01000013">
    <property type="protein sequence ID" value="KGE05000.1"/>
    <property type="molecule type" value="Genomic_DNA"/>
</dbReference>
<dbReference type="HOGENOM" id="CLU_027494_0_1_6"/>
<dbReference type="OrthoDB" id="9815002at2"/>
<sequence precursor="true">MLKLLALIAVVVLGAFTGGCGSPADNLETIRERGELRFVTRNGPTTYYRERGEPAGFEYDLARRFAQELGVSLRIIPVFSLEGLFAALRRGEADIAGAGLTLTAERAAAFPVSAAYHEQRPQLIYRTGTPRPRRLEDLEGREVLVLAGSSHGELLAARQGADLPGLTVRAVAGADPLDLLRQVDRGSADAAIVDSVEFAIQRHLLPQLAVAFDLAAERDMVWYLTPGGDSDALRERLAEFFQRLERGGTLAALREAHLGQVDVLTRAGSQTFIANIRSKLPAYRTAIEQVAREHQLDWALLAAIAYQESHWDPEAVSPTGVRGMMMLTRATARDLGVPDRRDPLQSLRGGARYFKELRRRLPGDIAEPDRTWLALAAYNIGLGHLEDARVLTERAGGDPHHWQDVMTHLPKLEQRAYYTTVRHGYARGREAVRYVQNIRHYHSVLQWRFIAENRPAPPLDVEPLLPEQLRGRALRAL</sequence>
<feature type="signal peptide" evidence="8">
    <location>
        <begin position="1"/>
        <end position="24"/>
    </location>
</feature>
<keyword evidence="4 8" id="KW-0472">Membrane</keyword>
<comment type="subcellular location">
    <subcellularLocation>
        <location evidence="8">Cell outer membrane</location>
        <topology evidence="8">Peripheral membrane protein</topology>
    </subcellularLocation>
    <text evidence="8">Attached to the inner leaflet of the outer membrane.</text>
</comment>
<dbReference type="SMART" id="SM00062">
    <property type="entry name" value="PBPb"/>
    <property type="match status" value="1"/>
</dbReference>
<comment type="similarity">
    <text evidence="2">Belongs to the bacterial solute-binding protein 3 family.</text>
</comment>
<keyword evidence="11" id="KW-1185">Reference proteome</keyword>
<keyword evidence="3 8" id="KW-0732">Signal</keyword>
<dbReference type="STRING" id="1265313.HRUBRA_00473"/>
<dbReference type="Gene3D" id="3.40.190.10">
    <property type="entry name" value="Periplasmic binding protein-like II"/>
    <property type="match status" value="2"/>
</dbReference>
<proteinExistence type="inferred from homology"/>
<dbReference type="Pfam" id="PF00497">
    <property type="entry name" value="SBP_bac_3"/>
    <property type="match status" value="1"/>
</dbReference>
<accession>A0A095VUF9</accession>
<keyword evidence="6 8" id="KW-0456">Lyase</keyword>
<dbReference type="InterPro" id="IPR000189">
    <property type="entry name" value="Transglyc_AS"/>
</dbReference>
<dbReference type="AlphaFoldDB" id="A0A095VUF9"/>
<dbReference type="SUPFAM" id="SSF53955">
    <property type="entry name" value="Lysozyme-like"/>
    <property type="match status" value="1"/>
</dbReference>
<feature type="region of interest" description="LT domain" evidence="8">
    <location>
        <begin position="262"/>
        <end position="477"/>
    </location>
</feature>
<dbReference type="GO" id="GO:0016998">
    <property type="term" value="P:cell wall macromolecule catabolic process"/>
    <property type="evidence" value="ECO:0007669"/>
    <property type="project" value="UniProtKB-UniRule"/>
</dbReference>
<dbReference type="Pfam" id="PF01464">
    <property type="entry name" value="SLT"/>
    <property type="match status" value="1"/>
</dbReference>
<evidence type="ECO:0000256" key="7">
    <source>
        <dbReference type="ARBA" id="ARBA00023316"/>
    </source>
</evidence>
<dbReference type="InterPro" id="IPR023703">
    <property type="entry name" value="MltF"/>
</dbReference>
<feature type="chain" id="PRO_5008983260" description="Membrane-bound lytic murein transglycosylase F" evidence="8">
    <location>
        <begin position="25"/>
        <end position="477"/>
    </location>
</feature>
<dbReference type="Gene3D" id="1.10.530.10">
    <property type="match status" value="1"/>
</dbReference>
<dbReference type="CDD" id="cd01009">
    <property type="entry name" value="PBP2_YfhD_N"/>
    <property type="match status" value="1"/>
</dbReference>
<evidence type="ECO:0000256" key="8">
    <source>
        <dbReference type="HAMAP-Rule" id="MF_02016"/>
    </source>
</evidence>
<dbReference type="EC" id="4.2.2.n1" evidence="8"/>
<evidence type="ECO:0000313" key="11">
    <source>
        <dbReference type="Proteomes" id="UP000029640"/>
    </source>
</evidence>
<comment type="caution">
    <text evidence="10">The sequence shown here is derived from an EMBL/GenBank/DDBJ whole genome shotgun (WGS) entry which is preliminary data.</text>
</comment>
<dbReference type="PATRIC" id="fig|1265313.6.peg.470"/>
<comment type="function">
    <text evidence="8">Murein-degrading enzyme that degrades murein glycan strands and insoluble, high-molecular weight murein sacculi, with the concomitant formation of a 1,6-anhydromuramoyl product. Lytic transglycosylases (LTs) play an integral role in the metabolism of the peptidoglycan (PG) sacculus. Their lytic action creates space within the PG sacculus to allow for its expansion as well as for the insertion of various structures such as secretion systems and flagella.</text>
</comment>
<evidence type="ECO:0000256" key="1">
    <source>
        <dbReference type="ARBA" id="ARBA00007734"/>
    </source>
</evidence>
<dbReference type="GO" id="GO:0009279">
    <property type="term" value="C:cell outer membrane"/>
    <property type="evidence" value="ECO:0007669"/>
    <property type="project" value="UniProtKB-SubCell"/>
</dbReference>
<evidence type="ECO:0000313" key="10">
    <source>
        <dbReference type="EMBL" id="KGE05000.1"/>
    </source>
</evidence>
<dbReference type="SUPFAM" id="SSF53850">
    <property type="entry name" value="Periplasmic binding protein-like II"/>
    <property type="match status" value="1"/>
</dbReference>
<comment type="caution">
    <text evidence="8">Lacks conserved residue(s) required for the propagation of feature annotation.</text>
</comment>
<feature type="active site" evidence="8">
    <location>
        <position position="308"/>
    </location>
</feature>
<dbReference type="Proteomes" id="UP000029640">
    <property type="component" value="Unassembled WGS sequence"/>
</dbReference>
<dbReference type="PANTHER" id="PTHR35936:SF32">
    <property type="entry name" value="MEMBRANE-BOUND LYTIC MUREIN TRANSGLYCOSYLASE F"/>
    <property type="match status" value="1"/>
</dbReference>
<comment type="catalytic activity">
    <reaction evidence="8">
        <text>Exolytic cleavage of the (1-&gt;4)-beta-glycosidic linkage between N-acetylmuramic acid (MurNAc) and N-acetylglucosamine (GlcNAc) residues in peptidoglycan, from either the reducing or the non-reducing ends of the peptidoglycan chains, with concomitant formation of a 1,6-anhydrobond in the MurNAc residue.</text>
        <dbReference type="EC" id="4.2.2.n1"/>
    </reaction>
</comment>
<evidence type="ECO:0000256" key="6">
    <source>
        <dbReference type="ARBA" id="ARBA00023239"/>
    </source>
</evidence>
<dbReference type="HAMAP" id="MF_02016">
    <property type="entry name" value="MltF"/>
    <property type="match status" value="1"/>
</dbReference>
<comment type="similarity">
    <text evidence="8">In the C-terminal section; belongs to the transglycosylase Slt family.</text>
</comment>
<dbReference type="PANTHER" id="PTHR35936">
    <property type="entry name" value="MEMBRANE-BOUND LYTIC MUREIN TRANSGLYCOSYLASE F"/>
    <property type="match status" value="1"/>
</dbReference>
<dbReference type="PROSITE" id="PS00922">
    <property type="entry name" value="TRANSGLYCOSYLASE"/>
    <property type="match status" value="1"/>
</dbReference>
<dbReference type="CDD" id="cd13403">
    <property type="entry name" value="MLTF-like"/>
    <property type="match status" value="1"/>
</dbReference>
<dbReference type="InterPro" id="IPR001638">
    <property type="entry name" value="Solute-binding_3/MltF_N"/>
</dbReference>
<dbReference type="InterPro" id="IPR023346">
    <property type="entry name" value="Lysozyme-like_dom_sf"/>
</dbReference>
<evidence type="ECO:0000256" key="4">
    <source>
        <dbReference type="ARBA" id="ARBA00023136"/>
    </source>
</evidence>
<reference evidence="10 11" key="1">
    <citation type="journal article" date="2014" name="Genome Announc.">
        <title>Genome Sequence of Gammaproteobacterial Pseudohaliea rubra Type Strain DSM 19751, Isolated from Coastal Seawater of the Mediterranean Sea.</title>
        <authorList>
            <person name="Spring S."/>
            <person name="Fiebig A."/>
            <person name="Riedel T."/>
            <person name="Goker M."/>
            <person name="Klenk H.P."/>
        </authorList>
    </citation>
    <scope>NUCLEOTIDE SEQUENCE [LARGE SCALE GENOMIC DNA]</scope>
    <source>
        <strain evidence="10 11">DSM 19751</strain>
    </source>
</reference>
<comment type="similarity">
    <text evidence="8">In the N-terminal section; belongs to the bacterial solute-binding protein 3 family.</text>
</comment>
<comment type="similarity">
    <text evidence="1">Belongs to the transglycosylase Slt family.</text>
</comment>
<keyword evidence="5 8" id="KW-0998">Cell outer membrane</keyword>
<dbReference type="RefSeq" id="WP_035513926.1">
    <property type="nucleotide sequence ID" value="NZ_KN234746.1"/>
</dbReference>
<evidence type="ECO:0000256" key="2">
    <source>
        <dbReference type="ARBA" id="ARBA00010333"/>
    </source>
</evidence>
<dbReference type="InterPro" id="IPR008258">
    <property type="entry name" value="Transglycosylase_SLT_dom_1"/>
</dbReference>